<proteinExistence type="predicted"/>
<sequence>MIGGLFAGYKLKWMLINLFPTLIFSTLIIFGMIFLPLLVIKTFKAFSKGIEILIMIGLILIMLETFIGVQIAKGLLPFSEGIKTVGMISITLAGAFPFVFILQKVLTKPLIKIGERIKVNKYSLIGLLALLAHLIPAFTMFRHMDERGKVIVTAYSVSGAFVFGSHLGFVAAMDNEMVIPMIIGKISAGILSIASAVVLTRDQSNESSLLQHKHVS</sequence>
<reference evidence="2 3" key="1">
    <citation type="submission" date="2021-01" db="EMBL/GenBank/DDBJ databases">
        <title>Genomic Encyclopedia of Type Strains, Phase IV (KMG-IV): sequencing the most valuable type-strain genomes for metagenomic binning, comparative biology and taxonomic classification.</title>
        <authorList>
            <person name="Goeker M."/>
        </authorList>
    </citation>
    <scope>NUCLEOTIDE SEQUENCE [LARGE SCALE GENOMIC DNA]</scope>
    <source>
        <strain evidence="2 3">DSM 24834</strain>
    </source>
</reference>
<protein>
    <submittedName>
        <fullName evidence="2">Ethanolamine transporter</fullName>
    </submittedName>
</protein>
<dbReference type="RefSeq" id="WP_239587354.1">
    <property type="nucleotide sequence ID" value="NZ_JAFBDZ010000001.1"/>
</dbReference>
<feature type="transmembrane region" description="Helical" evidence="1">
    <location>
        <begin position="84"/>
        <end position="102"/>
    </location>
</feature>
<gene>
    <name evidence="2" type="ORF">JOC86_000527</name>
</gene>
<feature type="transmembrane region" description="Helical" evidence="1">
    <location>
        <begin position="52"/>
        <end position="72"/>
    </location>
</feature>
<dbReference type="EMBL" id="JAFBDZ010000001">
    <property type="protein sequence ID" value="MBM7583990.1"/>
    <property type="molecule type" value="Genomic_DNA"/>
</dbReference>
<evidence type="ECO:0000256" key="1">
    <source>
        <dbReference type="SAM" id="Phobius"/>
    </source>
</evidence>
<feature type="transmembrane region" description="Helical" evidence="1">
    <location>
        <begin position="18"/>
        <end position="40"/>
    </location>
</feature>
<organism evidence="2 3">
    <name type="scientific">Rossellomorea pakistanensis</name>
    <dbReference type="NCBI Taxonomy" id="992288"/>
    <lineage>
        <taxon>Bacteria</taxon>
        <taxon>Bacillati</taxon>
        <taxon>Bacillota</taxon>
        <taxon>Bacilli</taxon>
        <taxon>Bacillales</taxon>
        <taxon>Bacillaceae</taxon>
        <taxon>Rossellomorea</taxon>
    </lineage>
</organism>
<feature type="transmembrane region" description="Helical" evidence="1">
    <location>
        <begin position="122"/>
        <end position="144"/>
    </location>
</feature>
<name>A0ABS2N804_9BACI</name>
<keyword evidence="3" id="KW-1185">Reference proteome</keyword>
<accession>A0ABS2N804</accession>
<dbReference type="Proteomes" id="UP001646157">
    <property type="component" value="Unassembled WGS sequence"/>
</dbReference>
<keyword evidence="1" id="KW-0812">Transmembrane</keyword>
<feature type="transmembrane region" description="Helical" evidence="1">
    <location>
        <begin position="178"/>
        <end position="199"/>
    </location>
</feature>
<dbReference type="PANTHER" id="PTHR40089:SF1">
    <property type="entry name" value="ETHANOLAMINE PERMEASE EUTH-RELATED"/>
    <property type="match status" value="1"/>
</dbReference>
<evidence type="ECO:0000313" key="2">
    <source>
        <dbReference type="EMBL" id="MBM7583990.1"/>
    </source>
</evidence>
<comment type="caution">
    <text evidence="2">The sequence shown here is derived from an EMBL/GenBank/DDBJ whole genome shotgun (WGS) entry which is preliminary data.</text>
</comment>
<keyword evidence="1" id="KW-1133">Transmembrane helix</keyword>
<dbReference type="Pfam" id="PF04346">
    <property type="entry name" value="EutH"/>
    <property type="match status" value="1"/>
</dbReference>
<evidence type="ECO:0000313" key="3">
    <source>
        <dbReference type="Proteomes" id="UP001646157"/>
    </source>
</evidence>
<dbReference type="InterPro" id="IPR007441">
    <property type="entry name" value="EutH"/>
</dbReference>
<feature type="transmembrane region" description="Helical" evidence="1">
    <location>
        <begin position="150"/>
        <end position="171"/>
    </location>
</feature>
<keyword evidence="1" id="KW-0472">Membrane</keyword>
<dbReference type="PANTHER" id="PTHR40089">
    <property type="entry name" value="ETHANOLAMINE UTILIZATION PROTEIN EUTH"/>
    <property type="match status" value="1"/>
</dbReference>